<evidence type="ECO:0000256" key="1">
    <source>
        <dbReference type="SAM" id="MobiDB-lite"/>
    </source>
</evidence>
<gene>
    <name evidence="2" type="ORF">CEXT_195421</name>
</gene>
<comment type="caution">
    <text evidence="2">The sequence shown here is derived from an EMBL/GenBank/DDBJ whole genome shotgun (WGS) entry which is preliminary data.</text>
</comment>
<evidence type="ECO:0000313" key="3">
    <source>
        <dbReference type="Proteomes" id="UP001054945"/>
    </source>
</evidence>
<sequence length="149" mass="17243">MTQEEVPPPPSTNQDANIRAGVNENESQDRNWNTDSNEENQRPFINGPTELARISDWESKQKSPESSEIAENWSNRKERMNYKKLLTKEQANKKGTGELLEIYQDEHTIVRMNAYKPFQRTGGEIVWGEVSKKMGKIGRKTQRAYPKCE</sequence>
<dbReference type="AlphaFoldDB" id="A0AAV4UXS9"/>
<name>A0AAV4UXS9_CAEEX</name>
<feature type="region of interest" description="Disordered" evidence="1">
    <location>
        <begin position="55"/>
        <end position="74"/>
    </location>
</feature>
<organism evidence="2 3">
    <name type="scientific">Caerostris extrusa</name>
    <name type="common">Bark spider</name>
    <name type="synonym">Caerostris bankana</name>
    <dbReference type="NCBI Taxonomy" id="172846"/>
    <lineage>
        <taxon>Eukaryota</taxon>
        <taxon>Metazoa</taxon>
        <taxon>Ecdysozoa</taxon>
        <taxon>Arthropoda</taxon>
        <taxon>Chelicerata</taxon>
        <taxon>Arachnida</taxon>
        <taxon>Araneae</taxon>
        <taxon>Araneomorphae</taxon>
        <taxon>Entelegynae</taxon>
        <taxon>Araneoidea</taxon>
        <taxon>Araneidae</taxon>
        <taxon>Caerostris</taxon>
    </lineage>
</organism>
<feature type="compositionally biased region" description="Basic and acidic residues" evidence="1">
    <location>
        <begin position="55"/>
        <end position="65"/>
    </location>
</feature>
<keyword evidence="3" id="KW-1185">Reference proteome</keyword>
<reference evidence="2 3" key="1">
    <citation type="submission" date="2021-06" db="EMBL/GenBank/DDBJ databases">
        <title>Caerostris extrusa draft genome.</title>
        <authorList>
            <person name="Kono N."/>
            <person name="Arakawa K."/>
        </authorList>
    </citation>
    <scope>NUCLEOTIDE SEQUENCE [LARGE SCALE GENOMIC DNA]</scope>
</reference>
<proteinExistence type="predicted"/>
<accession>A0AAV4UXS9</accession>
<evidence type="ECO:0000313" key="2">
    <source>
        <dbReference type="EMBL" id="GIY62770.1"/>
    </source>
</evidence>
<feature type="region of interest" description="Disordered" evidence="1">
    <location>
        <begin position="1"/>
        <end position="49"/>
    </location>
</feature>
<dbReference type="EMBL" id="BPLR01013664">
    <property type="protein sequence ID" value="GIY62770.1"/>
    <property type="molecule type" value="Genomic_DNA"/>
</dbReference>
<dbReference type="Proteomes" id="UP001054945">
    <property type="component" value="Unassembled WGS sequence"/>
</dbReference>
<protein>
    <submittedName>
        <fullName evidence="2">Uncharacterized protein</fullName>
    </submittedName>
</protein>
<feature type="compositionally biased region" description="Pro residues" evidence="1">
    <location>
        <begin position="1"/>
        <end position="11"/>
    </location>
</feature>